<dbReference type="RefSeq" id="WP_055186422.1">
    <property type="nucleotide sequence ID" value="NZ_CYXN01000018.1"/>
</dbReference>
<name>A0A173UBL2_9FIRM</name>
<keyword evidence="1" id="KW-0472">Membrane</keyword>
<reference evidence="2 3" key="1">
    <citation type="submission" date="2015-09" db="EMBL/GenBank/DDBJ databases">
        <authorList>
            <consortium name="Pathogen Informatics"/>
        </authorList>
    </citation>
    <scope>NUCLEOTIDE SEQUENCE [LARGE SCALE GENOMIC DNA]</scope>
    <source>
        <strain evidence="2 3">2789STDY5834970</strain>
    </source>
</reference>
<sequence length="338" mass="37727">MIFKPAQLGMAKLDPQELEADKKACRKIGPCGVGKKALYLNSFYIDRRYYLPYGSITRVFKRVAMSSGGFSGKGVFASMAYLVVEYDGGKQKQCNFKDERDVDTLLEVLAKEQPQLHLLSAAGEQALQKKAAEKAARKLPELSEDAQHSLTVLRRAKEYLDAKPELSAELSAAQRRKRAQLQSKPVYRYVALAIFVLGIAAAAYGLYSVFSHTGSYGVYFALFGFAAIFLFSSYNMLPTAHNNNNAIMKRAEKAEAAMAEYVKHYPHGAFPVESWYAHPIVLKQMMDAVEEGRAVTVPEALEAVKARLKSLNADVQVEQEEYDEVVVIKALFLNHDYQ</sequence>
<protein>
    <recommendedName>
        <fullName evidence="4">ATPase P</fullName>
    </recommendedName>
</protein>
<dbReference type="Proteomes" id="UP000095649">
    <property type="component" value="Unassembled WGS sequence"/>
</dbReference>
<proteinExistence type="predicted"/>
<gene>
    <name evidence="2" type="ORF">ERS852582_02029</name>
</gene>
<dbReference type="AlphaFoldDB" id="A0A173UBL2"/>
<dbReference type="OrthoDB" id="1900474at2"/>
<feature type="transmembrane region" description="Helical" evidence="1">
    <location>
        <begin position="186"/>
        <end position="210"/>
    </location>
</feature>
<dbReference type="EMBL" id="CYXN01000018">
    <property type="protein sequence ID" value="CUN12199.1"/>
    <property type="molecule type" value="Genomic_DNA"/>
</dbReference>
<organism evidence="2 3">
    <name type="scientific">Faecalibacterium prausnitzii</name>
    <dbReference type="NCBI Taxonomy" id="853"/>
    <lineage>
        <taxon>Bacteria</taxon>
        <taxon>Bacillati</taxon>
        <taxon>Bacillota</taxon>
        <taxon>Clostridia</taxon>
        <taxon>Eubacteriales</taxon>
        <taxon>Oscillospiraceae</taxon>
        <taxon>Faecalibacterium</taxon>
    </lineage>
</organism>
<evidence type="ECO:0000313" key="3">
    <source>
        <dbReference type="Proteomes" id="UP000095649"/>
    </source>
</evidence>
<keyword evidence="1" id="KW-1133">Transmembrane helix</keyword>
<feature type="transmembrane region" description="Helical" evidence="1">
    <location>
        <begin position="216"/>
        <end position="237"/>
    </location>
</feature>
<evidence type="ECO:0000256" key="1">
    <source>
        <dbReference type="SAM" id="Phobius"/>
    </source>
</evidence>
<keyword evidence="1" id="KW-0812">Transmembrane</keyword>
<evidence type="ECO:0000313" key="2">
    <source>
        <dbReference type="EMBL" id="CUN12199.1"/>
    </source>
</evidence>
<evidence type="ECO:0008006" key="4">
    <source>
        <dbReference type="Google" id="ProtNLM"/>
    </source>
</evidence>
<accession>A0A173UBL2</accession>